<evidence type="ECO:0000313" key="3">
    <source>
        <dbReference type="Proteomes" id="UP001162164"/>
    </source>
</evidence>
<keyword evidence="3" id="KW-1185">Reference proteome</keyword>
<evidence type="ECO:0000313" key="2">
    <source>
        <dbReference type="EMBL" id="KAJ8980776.1"/>
    </source>
</evidence>
<reference evidence="2" key="1">
    <citation type="journal article" date="2023" name="Insect Mol. Biol.">
        <title>Genome sequencing provides insights into the evolution of gene families encoding plant cell wall-degrading enzymes in longhorned beetles.</title>
        <authorList>
            <person name="Shin N.R."/>
            <person name="Okamura Y."/>
            <person name="Kirsch R."/>
            <person name="Pauchet Y."/>
        </authorList>
    </citation>
    <scope>NUCLEOTIDE SEQUENCE</scope>
    <source>
        <strain evidence="2">MMC_N1</strain>
    </source>
</reference>
<dbReference type="EMBL" id="JAPWTJ010000235">
    <property type="protein sequence ID" value="KAJ8980776.1"/>
    <property type="molecule type" value="Genomic_DNA"/>
</dbReference>
<proteinExistence type="predicted"/>
<accession>A0ABQ9JRA9</accession>
<gene>
    <name evidence="2" type="ORF">NQ317_013621</name>
</gene>
<name>A0ABQ9JRA9_9CUCU</name>
<feature type="compositionally biased region" description="Low complexity" evidence="1">
    <location>
        <begin position="90"/>
        <end position="102"/>
    </location>
</feature>
<organism evidence="2 3">
    <name type="scientific">Molorchus minor</name>
    <dbReference type="NCBI Taxonomy" id="1323400"/>
    <lineage>
        <taxon>Eukaryota</taxon>
        <taxon>Metazoa</taxon>
        <taxon>Ecdysozoa</taxon>
        <taxon>Arthropoda</taxon>
        <taxon>Hexapoda</taxon>
        <taxon>Insecta</taxon>
        <taxon>Pterygota</taxon>
        <taxon>Neoptera</taxon>
        <taxon>Endopterygota</taxon>
        <taxon>Coleoptera</taxon>
        <taxon>Polyphaga</taxon>
        <taxon>Cucujiformia</taxon>
        <taxon>Chrysomeloidea</taxon>
        <taxon>Cerambycidae</taxon>
        <taxon>Lamiinae</taxon>
        <taxon>Monochamini</taxon>
        <taxon>Molorchus</taxon>
    </lineage>
</organism>
<sequence>MSMINENSMDMIHQSSMMSHVNENSNISVGNEDSLDVMAHRNSINRPSMNGEESVDIMIRRNSMSRSMSVCEASVDCSNASITAINGDTSSSLMNSNSSVGSDRPTMSQQIHSPLIPPNVNNVMLNSQSNLMVPPIINTRMPSPILGQPEMTNPHASPNISPDVILNSQISPSMMCRSTNNLQQESLLPATNLNMCQSTTSVESNLLPATISSGQPSLNAQSSPESMNSLHSPLSVSLVAESEKAVLFKAAADLLETQKKICELGTTLPSATAKCDIISMTSNTSQVMSNNNLSQLQGNTGNNFVQTQFNNLILSKSQDQKSDFVIPLPVKEIISTQSDKKNDDRMIPQSFTIIIGGGIMLMFRTYL</sequence>
<feature type="region of interest" description="Disordered" evidence="1">
    <location>
        <begin position="87"/>
        <end position="108"/>
    </location>
</feature>
<evidence type="ECO:0000256" key="1">
    <source>
        <dbReference type="SAM" id="MobiDB-lite"/>
    </source>
</evidence>
<protein>
    <submittedName>
        <fullName evidence="2">Uncharacterized protein</fullName>
    </submittedName>
</protein>
<dbReference type="Proteomes" id="UP001162164">
    <property type="component" value="Unassembled WGS sequence"/>
</dbReference>
<comment type="caution">
    <text evidence="2">The sequence shown here is derived from an EMBL/GenBank/DDBJ whole genome shotgun (WGS) entry which is preliminary data.</text>
</comment>